<keyword evidence="3 7" id="KW-0413">Isomerase</keyword>
<protein>
    <recommendedName>
        <fullName evidence="3">peptidylprolyl isomerase</fullName>
        <ecNumber evidence="3">5.2.1.8</ecNumber>
    </recommendedName>
</protein>
<feature type="domain" description="PPIase FKBP-type" evidence="6">
    <location>
        <begin position="123"/>
        <end position="206"/>
    </location>
</feature>
<keyword evidence="3" id="KW-0697">Rotamase</keyword>
<dbReference type="PANTHER" id="PTHR46512">
    <property type="entry name" value="PEPTIDYLPROLYL ISOMERASE"/>
    <property type="match status" value="1"/>
</dbReference>
<evidence type="ECO:0000256" key="4">
    <source>
        <dbReference type="PROSITE-ProRule" id="PRU00339"/>
    </source>
</evidence>
<evidence type="ECO:0000256" key="1">
    <source>
        <dbReference type="ARBA" id="ARBA00022737"/>
    </source>
</evidence>
<dbReference type="PANTHER" id="PTHR46512:SF1">
    <property type="entry name" value="PEPTIDYLPROLYL ISOMERASE"/>
    <property type="match status" value="1"/>
</dbReference>
<evidence type="ECO:0000313" key="8">
    <source>
        <dbReference type="Proteomes" id="UP001054837"/>
    </source>
</evidence>
<name>A0AAV4SXR4_9ARAC</name>
<dbReference type="GO" id="GO:0044183">
    <property type="term" value="F:protein folding chaperone"/>
    <property type="evidence" value="ECO:0007669"/>
    <property type="project" value="TreeGrafter"/>
</dbReference>
<dbReference type="InterPro" id="IPR001179">
    <property type="entry name" value="PPIase_FKBP_dom"/>
</dbReference>
<dbReference type="Proteomes" id="UP001054837">
    <property type="component" value="Unassembled WGS sequence"/>
</dbReference>
<feature type="compositionally biased region" description="Polar residues" evidence="5">
    <location>
        <begin position="50"/>
        <end position="63"/>
    </location>
</feature>
<dbReference type="Gene3D" id="3.10.50.40">
    <property type="match status" value="1"/>
</dbReference>
<dbReference type="SMART" id="SM00028">
    <property type="entry name" value="TPR"/>
    <property type="match status" value="3"/>
</dbReference>
<evidence type="ECO:0000313" key="7">
    <source>
        <dbReference type="EMBL" id="GIY38545.1"/>
    </source>
</evidence>
<dbReference type="GO" id="GO:0003755">
    <property type="term" value="F:peptidyl-prolyl cis-trans isomerase activity"/>
    <property type="evidence" value="ECO:0007669"/>
    <property type="project" value="UniProtKB-KW"/>
</dbReference>
<accession>A0AAV4SXR4</accession>
<dbReference type="EC" id="5.2.1.8" evidence="3"/>
<evidence type="ECO:0000256" key="2">
    <source>
        <dbReference type="ARBA" id="ARBA00022803"/>
    </source>
</evidence>
<dbReference type="PROSITE" id="PS50005">
    <property type="entry name" value="TPR"/>
    <property type="match status" value="1"/>
</dbReference>
<keyword evidence="8" id="KW-1185">Reference proteome</keyword>
<dbReference type="EMBL" id="BPLQ01008637">
    <property type="protein sequence ID" value="GIY38545.1"/>
    <property type="molecule type" value="Genomic_DNA"/>
</dbReference>
<dbReference type="GO" id="GO:0005740">
    <property type="term" value="C:mitochondrial envelope"/>
    <property type="evidence" value="ECO:0007669"/>
    <property type="project" value="TreeGrafter"/>
</dbReference>
<keyword evidence="2 4" id="KW-0802">TPR repeat</keyword>
<dbReference type="InterPro" id="IPR019734">
    <property type="entry name" value="TPR_rpt"/>
</dbReference>
<gene>
    <name evidence="7" type="primary">Fkbp8</name>
    <name evidence="7" type="ORF">CDAR_517101</name>
</gene>
<evidence type="ECO:0000256" key="3">
    <source>
        <dbReference type="PROSITE-ProRule" id="PRU00277"/>
    </source>
</evidence>
<evidence type="ECO:0000256" key="5">
    <source>
        <dbReference type="SAM" id="MobiDB-lite"/>
    </source>
</evidence>
<dbReference type="SUPFAM" id="SSF54534">
    <property type="entry name" value="FKBP-like"/>
    <property type="match status" value="1"/>
</dbReference>
<dbReference type="GO" id="GO:0012505">
    <property type="term" value="C:endomembrane system"/>
    <property type="evidence" value="ECO:0007669"/>
    <property type="project" value="TreeGrafter"/>
</dbReference>
<keyword evidence="1" id="KW-0677">Repeat</keyword>
<dbReference type="SUPFAM" id="SSF48452">
    <property type="entry name" value="TPR-like"/>
    <property type="match status" value="1"/>
</dbReference>
<dbReference type="AlphaFoldDB" id="A0AAV4SXR4"/>
<dbReference type="InterPro" id="IPR046357">
    <property type="entry name" value="PPIase_dom_sf"/>
</dbReference>
<reference evidence="7 8" key="1">
    <citation type="submission" date="2021-06" db="EMBL/GenBank/DDBJ databases">
        <title>Caerostris darwini draft genome.</title>
        <authorList>
            <person name="Kono N."/>
            <person name="Arakawa K."/>
        </authorList>
    </citation>
    <scope>NUCLEOTIDE SEQUENCE [LARGE SCALE GENOMIC DNA]</scope>
</reference>
<dbReference type="GO" id="GO:0016020">
    <property type="term" value="C:membrane"/>
    <property type="evidence" value="ECO:0007669"/>
    <property type="project" value="TreeGrafter"/>
</dbReference>
<comment type="caution">
    <text evidence="7">The sequence shown here is derived from an EMBL/GenBank/DDBJ whole genome shotgun (WGS) entry which is preliminary data.</text>
</comment>
<dbReference type="Gene3D" id="1.25.40.10">
    <property type="entry name" value="Tetratricopeptide repeat domain"/>
    <property type="match status" value="1"/>
</dbReference>
<dbReference type="Pfam" id="PF00254">
    <property type="entry name" value="FKBP_C"/>
    <property type="match status" value="1"/>
</dbReference>
<dbReference type="Pfam" id="PF13181">
    <property type="entry name" value="TPR_8"/>
    <property type="match status" value="2"/>
</dbReference>
<dbReference type="GO" id="GO:0005829">
    <property type="term" value="C:cytosol"/>
    <property type="evidence" value="ECO:0007669"/>
    <property type="project" value="TreeGrafter"/>
</dbReference>
<proteinExistence type="predicted"/>
<evidence type="ECO:0000259" key="6">
    <source>
        <dbReference type="PROSITE" id="PS50059"/>
    </source>
</evidence>
<dbReference type="InterPro" id="IPR011990">
    <property type="entry name" value="TPR-like_helical_dom_sf"/>
</dbReference>
<comment type="catalytic activity">
    <reaction evidence="3">
        <text>[protein]-peptidylproline (omega=180) = [protein]-peptidylproline (omega=0)</text>
        <dbReference type="Rhea" id="RHEA:16237"/>
        <dbReference type="Rhea" id="RHEA-COMP:10747"/>
        <dbReference type="Rhea" id="RHEA-COMP:10748"/>
        <dbReference type="ChEBI" id="CHEBI:83833"/>
        <dbReference type="ChEBI" id="CHEBI:83834"/>
        <dbReference type="EC" id="5.2.1.8"/>
    </reaction>
</comment>
<dbReference type="GO" id="GO:0043066">
    <property type="term" value="P:negative regulation of apoptotic process"/>
    <property type="evidence" value="ECO:0007669"/>
    <property type="project" value="TreeGrafter"/>
</dbReference>
<dbReference type="PROSITE" id="PS50059">
    <property type="entry name" value="FKBP_PPIASE"/>
    <property type="match status" value="1"/>
</dbReference>
<feature type="region of interest" description="Disordered" evidence="5">
    <location>
        <begin position="44"/>
        <end position="63"/>
    </location>
</feature>
<dbReference type="InterPro" id="IPR050754">
    <property type="entry name" value="FKBP4/5/8-like"/>
</dbReference>
<organism evidence="7 8">
    <name type="scientific">Caerostris darwini</name>
    <dbReference type="NCBI Taxonomy" id="1538125"/>
    <lineage>
        <taxon>Eukaryota</taxon>
        <taxon>Metazoa</taxon>
        <taxon>Ecdysozoa</taxon>
        <taxon>Arthropoda</taxon>
        <taxon>Chelicerata</taxon>
        <taxon>Arachnida</taxon>
        <taxon>Araneae</taxon>
        <taxon>Araneomorphae</taxon>
        <taxon>Entelegynae</taxon>
        <taxon>Araneoidea</taxon>
        <taxon>Araneidae</taxon>
        <taxon>Caerostris</taxon>
    </lineage>
</organism>
<sequence length="409" mass="46589">MTEIEQSGELCENLSINMNQRFPDETENSELDESVAESYKILSDDHRLENSTSIPDSSESFQDTKNIEEETIQNSVSNSKIEPTCASMQEIKENEWLDVLGNGNFKKKIIKKGLGFDTRPQRGNRVAVDFSLYVNGTLFEKEQDFHFIVGEMDVIQGIDLIICLMEKEEDAKVIIPSKLAYGSIGRLPEVPPDCEIECDIKLKDVKFIDIDSLSIAEKLKLGNDKRLRGNYFYERGEFLEAIQCYEKAIEYLDEIRNCSNVSTEQSQEIVDTRIKIYNNMAMSHLKLNAFNAALKSVELVLKVQPKNVKALFRKAKILGAQGSTEDAIVCLKLAANLEPNTKIIQVELNKFQYRKKKEDQSQKAMYQRMFPQSPPVKRASFSNNVKWTLATGSVLALAIGWGFYRQYHS</sequence>
<feature type="repeat" description="TPR" evidence="4">
    <location>
        <begin position="274"/>
        <end position="307"/>
    </location>
</feature>